<sequence>MTEYKLLFTGPMGAGKTTAIAAVSEVAPVITDVQNTDQSVLKERTTVGLDFGLLSLDNGDRIRLFGTPGQMRFDFLWKILAKNVLGIIILIDNSKPKPLEDLGVYLDGFAQELSKDTPCVIGIGRAESHPTPSLDDYANAASARGLVLPVMAVDVRERDDVVLLIDCLLAQMEASLHMENNK</sequence>
<dbReference type="AlphaFoldDB" id="A0A4S5BW36"/>
<protein>
    <submittedName>
        <fullName evidence="1">GTP-binding protein</fullName>
    </submittedName>
</protein>
<dbReference type="Gene3D" id="3.40.50.300">
    <property type="entry name" value="P-loop containing nucleotide triphosphate hydrolases"/>
    <property type="match status" value="1"/>
</dbReference>
<dbReference type="SUPFAM" id="SSF52540">
    <property type="entry name" value="P-loop containing nucleoside triphosphate hydrolases"/>
    <property type="match status" value="1"/>
</dbReference>
<dbReference type="PANTHER" id="PTHR42708:SF1">
    <property type="entry name" value="GLIDING MOTILITY PROTEIN MGLA"/>
    <property type="match status" value="1"/>
</dbReference>
<dbReference type="OrthoDB" id="4319884at2"/>
<gene>
    <name evidence="1" type="ORF">E8K88_06740</name>
</gene>
<evidence type="ECO:0000313" key="2">
    <source>
        <dbReference type="Proteomes" id="UP000306236"/>
    </source>
</evidence>
<dbReference type="InterPro" id="IPR052705">
    <property type="entry name" value="Gliding_Motility_GTPase"/>
</dbReference>
<dbReference type="EMBL" id="SSWX01000007">
    <property type="protein sequence ID" value="THJ34218.1"/>
    <property type="molecule type" value="Genomic_DNA"/>
</dbReference>
<dbReference type="Proteomes" id="UP000306236">
    <property type="component" value="Unassembled WGS sequence"/>
</dbReference>
<dbReference type="InterPro" id="IPR027417">
    <property type="entry name" value="P-loop_NTPase"/>
</dbReference>
<dbReference type="CDD" id="cd00882">
    <property type="entry name" value="Ras_like_GTPase"/>
    <property type="match status" value="1"/>
</dbReference>
<accession>A0A4S5BW36</accession>
<organism evidence="1 2">
    <name type="scientific">Lampropedia aestuarii</name>
    <dbReference type="NCBI Taxonomy" id="2562762"/>
    <lineage>
        <taxon>Bacteria</taxon>
        <taxon>Pseudomonadati</taxon>
        <taxon>Pseudomonadota</taxon>
        <taxon>Betaproteobacteria</taxon>
        <taxon>Burkholderiales</taxon>
        <taxon>Comamonadaceae</taxon>
        <taxon>Lampropedia</taxon>
    </lineage>
</organism>
<keyword evidence="2" id="KW-1185">Reference proteome</keyword>
<name>A0A4S5BW36_9BURK</name>
<dbReference type="PANTHER" id="PTHR42708">
    <property type="entry name" value="ATP/GTP-BINDING PROTEIN-RELATED"/>
    <property type="match status" value="1"/>
</dbReference>
<comment type="caution">
    <text evidence="1">The sequence shown here is derived from an EMBL/GenBank/DDBJ whole genome shotgun (WGS) entry which is preliminary data.</text>
</comment>
<evidence type="ECO:0000313" key="1">
    <source>
        <dbReference type="EMBL" id="THJ34218.1"/>
    </source>
</evidence>
<dbReference type="RefSeq" id="WP_136405893.1">
    <property type="nucleotide sequence ID" value="NZ_JARXRQ010000002.1"/>
</dbReference>
<proteinExistence type="predicted"/>
<reference evidence="1 2" key="1">
    <citation type="submission" date="2019-04" db="EMBL/GenBank/DDBJ databases">
        <title>Lampropedia sp YIM MLB12 draf genome.</title>
        <authorList>
            <person name="Wang Y.-X."/>
        </authorList>
    </citation>
    <scope>NUCLEOTIDE SEQUENCE [LARGE SCALE GENOMIC DNA]</scope>
    <source>
        <strain evidence="1 2">YIM MLB12</strain>
    </source>
</reference>